<keyword evidence="1" id="KW-0966">Cell projection</keyword>
<organism evidence="1 2">
    <name type="scientific">Gellertiella hungarica</name>
    <dbReference type="NCBI Taxonomy" id="1572859"/>
    <lineage>
        <taxon>Bacteria</taxon>
        <taxon>Pseudomonadati</taxon>
        <taxon>Pseudomonadota</taxon>
        <taxon>Alphaproteobacteria</taxon>
        <taxon>Hyphomicrobiales</taxon>
        <taxon>Rhizobiaceae</taxon>
        <taxon>Gellertiella</taxon>
    </lineage>
</organism>
<accession>A0A7W6J5D2</accession>
<dbReference type="Proteomes" id="UP000528286">
    <property type="component" value="Unassembled WGS sequence"/>
</dbReference>
<comment type="caution">
    <text evidence="1">The sequence shown here is derived from an EMBL/GenBank/DDBJ whole genome shotgun (WGS) entry which is preliminary data.</text>
</comment>
<keyword evidence="1" id="KW-0969">Cilium</keyword>
<gene>
    <name evidence="1" type="ORF">GGR23_002302</name>
</gene>
<dbReference type="AlphaFoldDB" id="A0A7W6J5D2"/>
<sequence>MLEAVDRSLDFGALQTDMAVTALEGVLESVTGINRLLNLALEPGADRAALGRELDTLKSGIAGMINSAGFNGVNWLVDDVPTASAYLSWPAHEIVAGLVRKSDGSLSLSTIDAPGKDLLMISTNAATAGRFAAVSYLNPIAQPAGATYPTMYYQLVGTASHLWVNARDIALAATTPVSHIEEMVTALDNVRTKLVTASSALGLVAKRIDMQKQFHARLVLEMTRGIGVLVDADLSADAARLRAIEVRQALCRLSLPLGSSEPGVLLLLA</sequence>
<keyword evidence="2" id="KW-1185">Reference proteome</keyword>
<dbReference type="EMBL" id="JACIEZ010000004">
    <property type="protein sequence ID" value="MBB4065101.1"/>
    <property type="molecule type" value="Genomic_DNA"/>
</dbReference>
<evidence type="ECO:0000313" key="2">
    <source>
        <dbReference type="Proteomes" id="UP000528286"/>
    </source>
</evidence>
<evidence type="ECO:0000313" key="1">
    <source>
        <dbReference type="EMBL" id="MBB4065101.1"/>
    </source>
</evidence>
<name>A0A7W6J5D2_9HYPH</name>
<dbReference type="Gene3D" id="1.20.1330.10">
    <property type="entry name" value="f41 fragment of flagellin, N-terminal domain"/>
    <property type="match status" value="1"/>
</dbReference>
<protein>
    <submittedName>
        <fullName evidence="1">Flagellin</fullName>
    </submittedName>
</protein>
<reference evidence="1 2" key="1">
    <citation type="submission" date="2020-08" db="EMBL/GenBank/DDBJ databases">
        <title>Genomic Encyclopedia of Type Strains, Phase IV (KMG-IV): sequencing the most valuable type-strain genomes for metagenomic binning, comparative biology and taxonomic classification.</title>
        <authorList>
            <person name="Goeker M."/>
        </authorList>
    </citation>
    <scope>NUCLEOTIDE SEQUENCE [LARGE SCALE GENOMIC DNA]</scope>
    <source>
        <strain evidence="1 2">DSM 29853</strain>
    </source>
</reference>
<proteinExistence type="predicted"/>
<keyword evidence="1" id="KW-0282">Flagellum</keyword>
<dbReference type="SUPFAM" id="SSF64518">
    <property type="entry name" value="Phase 1 flagellin"/>
    <property type="match status" value="1"/>
</dbReference>